<dbReference type="KEGG" id="vg:19485137"/>
<accession>A0A023W6P2</accession>
<dbReference type="Proteomes" id="UP000024445">
    <property type="component" value="Segment"/>
</dbReference>
<reference evidence="1 2" key="1">
    <citation type="submission" date="2014-01" db="EMBL/GenBank/DDBJ databases">
        <authorList>
            <person name="Zhang G."/>
            <person name="Jin J."/>
            <person name="Li Z.J."/>
            <person name="Wang S.W."/>
            <person name="Chen S.J."/>
            <person name="Wang S.M."/>
            <person name="Wang X.T."/>
            <person name="Li Y.H."/>
            <person name="Wang J."/>
            <person name="Yang C.K."/>
            <person name="Wang L."/>
        </authorList>
    </citation>
    <scope>NUCLEOTIDE SEQUENCE [LARGE SCALE GENOMIC DNA]</scope>
</reference>
<organism evidence="1 2">
    <name type="scientific">Serratia phage PS2</name>
    <dbReference type="NCBI Taxonomy" id="1481112"/>
    <lineage>
        <taxon>Viruses</taxon>
        <taxon>Duplodnaviria</taxon>
        <taxon>Heunggongvirae</taxon>
        <taxon>Uroviricota</taxon>
        <taxon>Caudoviricetes</taxon>
        <taxon>Muldoonvirus</taxon>
        <taxon>Muldoonvirus PS2</taxon>
    </lineage>
</organism>
<proteinExistence type="predicted"/>
<sequence length="111" mass="12924">MVTSELELITALNDQLIQRGTGNAAEYDVWYDGHYLGTIVRVGLTYAEYKEDLHFKYHGHELCLQAALLRFTTRAMHCIGLPINVELRDQGDILEFTYYILDRLMRGIKWN</sequence>
<evidence type="ECO:0000313" key="2">
    <source>
        <dbReference type="Proteomes" id="UP000024445"/>
    </source>
</evidence>
<evidence type="ECO:0000313" key="1">
    <source>
        <dbReference type="EMBL" id="AHY25501.1"/>
    </source>
</evidence>
<dbReference type="GeneID" id="19485137"/>
<gene>
    <name evidence="1" type="ORF">PS2_263</name>
</gene>
<name>A0A023W6P2_9CAUD</name>
<dbReference type="EMBL" id="KJ025957">
    <property type="protein sequence ID" value="AHY25501.1"/>
    <property type="molecule type" value="Genomic_DNA"/>
</dbReference>
<protein>
    <submittedName>
        <fullName evidence="1">Uncharacterized protein</fullName>
    </submittedName>
</protein>
<dbReference type="RefSeq" id="YP_009030310.1">
    <property type="nucleotide sequence ID" value="NC_024121.1"/>
</dbReference>
<keyword evidence="2" id="KW-1185">Reference proteome</keyword>